<name>A0A6A5YH30_9PLEO</name>
<dbReference type="Proteomes" id="UP000799770">
    <property type="component" value="Unassembled WGS sequence"/>
</dbReference>
<dbReference type="AlphaFoldDB" id="A0A6A5YH30"/>
<reference evidence="1" key="1">
    <citation type="journal article" date="2020" name="Stud. Mycol.">
        <title>101 Dothideomycetes genomes: a test case for predicting lifestyles and emergence of pathogens.</title>
        <authorList>
            <person name="Haridas S."/>
            <person name="Albert R."/>
            <person name="Binder M."/>
            <person name="Bloem J."/>
            <person name="Labutti K."/>
            <person name="Salamov A."/>
            <person name="Andreopoulos B."/>
            <person name="Baker S."/>
            <person name="Barry K."/>
            <person name="Bills G."/>
            <person name="Bluhm B."/>
            <person name="Cannon C."/>
            <person name="Castanera R."/>
            <person name="Culley D."/>
            <person name="Daum C."/>
            <person name="Ezra D."/>
            <person name="Gonzalez J."/>
            <person name="Henrissat B."/>
            <person name="Kuo A."/>
            <person name="Liang C."/>
            <person name="Lipzen A."/>
            <person name="Lutzoni F."/>
            <person name="Magnuson J."/>
            <person name="Mondo S."/>
            <person name="Nolan M."/>
            <person name="Ohm R."/>
            <person name="Pangilinan J."/>
            <person name="Park H.-J."/>
            <person name="Ramirez L."/>
            <person name="Alfaro M."/>
            <person name="Sun H."/>
            <person name="Tritt A."/>
            <person name="Yoshinaga Y."/>
            <person name="Zwiers L.-H."/>
            <person name="Turgeon B."/>
            <person name="Goodwin S."/>
            <person name="Spatafora J."/>
            <person name="Crous P."/>
            <person name="Grigoriev I."/>
        </authorList>
    </citation>
    <scope>NUCLEOTIDE SEQUENCE</scope>
    <source>
        <strain evidence="1">CBS 627.86</strain>
    </source>
</reference>
<organism evidence="1 2">
    <name type="scientific">Lophiotrema nucula</name>
    <dbReference type="NCBI Taxonomy" id="690887"/>
    <lineage>
        <taxon>Eukaryota</taxon>
        <taxon>Fungi</taxon>
        <taxon>Dikarya</taxon>
        <taxon>Ascomycota</taxon>
        <taxon>Pezizomycotina</taxon>
        <taxon>Dothideomycetes</taxon>
        <taxon>Pleosporomycetidae</taxon>
        <taxon>Pleosporales</taxon>
        <taxon>Lophiotremataceae</taxon>
        <taxon>Lophiotrema</taxon>
    </lineage>
</organism>
<sequence length="291" mass="32711">MGQKPSRPVSSTPITSKSALKSIQAVLSSTAESRFTKESKFHAEPLFSTNTAPKMQPTSVVTHIRVPSEEWYIETARRHRSGLMNRETIRLGLAVQEDIVITDIIGYITQCVQGAGVVKISHDWQVSSQGIAIRDRVLETVHRSGRWSVLFGRPRSFVAPALAPLRLLSPFYGFGLPQSLGSCDRIVVRRLPPEIPHYNPLHFHNRSSLEQELFVGGQRDLAHSTSLCMLNQGFWSNGVAAWSRQPAFAHGVLFPRERTRSSLCGYNLEVLVLVVRCSWQQLHLRLQHLED</sequence>
<evidence type="ECO:0000313" key="1">
    <source>
        <dbReference type="EMBL" id="KAF2106024.1"/>
    </source>
</evidence>
<keyword evidence="2" id="KW-1185">Reference proteome</keyword>
<dbReference type="EMBL" id="ML977367">
    <property type="protein sequence ID" value="KAF2106024.1"/>
    <property type="molecule type" value="Genomic_DNA"/>
</dbReference>
<accession>A0A6A5YH30</accession>
<evidence type="ECO:0000313" key="2">
    <source>
        <dbReference type="Proteomes" id="UP000799770"/>
    </source>
</evidence>
<gene>
    <name evidence="1" type="ORF">BDV96DRAFT_607684</name>
</gene>
<protein>
    <submittedName>
        <fullName evidence="1">Uncharacterized protein</fullName>
    </submittedName>
</protein>
<proteinExistence type="predicted"/>